<name>A0ABV8XRL8_9DEIO</name>
<evidence type="ECO:0000313" key="1">
    <source>
        <dbReference type="EMBL" id="MFC4427212.1"/>
    </source>
</evidence>
<dbReference type="RefSeq" id="WP_380040472.1">
    <property type="nucleotide sequence ID" value="NZ_JBHSEH010000018.1"/>
</dbReference>
<dbReference type="InterPro" id="IPR029058">
    <property type="entry name" value="AB_hydrolase_fold"/>
</dbReference>
<dbReference type="EMBL" id="JBHSEH010000018">
    <property type="protein sequence ID" value="MFC4427212.1"/>
    <property type="molecule type" value="Genomic_DNA"/>
</dbReference>
<sequence length="686" mass="74565">MATPPTASPLATPAAQALNAIRTAPTLKLGLAQLSDERRAQLELNPAMDLQAVVITLTSKVGYGPLDGAYRRLTGRALLQDFAPQLSALDASRDRMRMNGAQQAGVIDAMISQHDRNSWGVGHQVLDRFGRTDNLLPNLLMGTTRQLGRPVVNLPGPVGAALGHVRSIAGGAANVEVDRYDVLDDPKALQALVHEVQGARARGQLPQLLTAFQQRTGQSLYTRLGEVVRDANQRQRLLALLPPPISEKQLTFDAFLENVAIGMVYDNAPAKAVEHESYEDPRRGGEFGQLLDAFGYHISDVIAGKWGLELRILTPIPGKARTRDVIVAWRGTEGIAANLKTNRAGTIDTKVGDFAPGSIGYYQIMQNKEIVDHQLARAREHGPLLMVGHSLGGGLAQLAATLYPQYTRTVVTFQGANIDQKDIDRLVAYNKANPALAISARHYRADGDIVPTAGDAAVPGQIHYFDPQWRAKGTSQTFGSTASQRFSSGHNIPLLNTYLQGLNTKNPAMNLIKQTGIQDENGQPRLPTGQVRPGSAQLDARVVYGGGYTTARDPRMVIEGGRDNLLRLQKVATRLDFRMAGFSDLLTDELPANTLLDHLTTLAGRSASYEGFVTQALKLMGLQDRTYGPITLKVSEKDKAMAKAMAMKLPATVPVQTEVVRSFVEPRELSTHSFRRLKTIWASVKS</sequence>
<comment type="caution">
    <text evidence="1">The sequence shown here is derived from an EMBL/GenBank/DDBJ whole genome shotgun (WGS) entry which is preliminary data.</text>
</comment>
<evidence type="ECO:0000313" key="2">
    <source>
        <dbReference type="Proteomes" id="UP001595998"/>
    </source>
</evidence>
<dbReference type="SUPFAM" id="SSF53474">
    <property type="entry name" value="alpha/beta-Hydrolases"/>
    <property type="match status" value="1"/>
</dbReference>
<organism evidence="1 2">
    <name type="scientific">Deinococcus navajonensis</name>
    <dbReference type="NCBI Taxonomy" id="309884"/>
    <lineage>
        <taxon>Bacteria</taxon>
        <taxon>Thermotogati</taxon>
        <taxon>Deinococcota</taxon>
        <taxon>Deinococci</taxon>
        <taxon>Deinococcales</taxon>
        <taxon>Deinococcaceae</taxon>
        <taxon>Deinococcus</taxon>
    </lineage>
</organism>
<dbReference type="Pfam" id="PF26363">
    <property type="entry name" value="Phospholipase-like"/>
    <property type="match status" value="1"/>
</dbReference>
<evidence type="ECO:0008006" key="3">
    <source>
        <dbReference type="Google" id="ProtNLM"/>
    </source>
</evidence>
<dbReference type="Gene3D" id="3.40.50.1820">
    <property type="entry name" value="alpha/beta hydrolase"/>
    <property type="match status" value="1"/>
</dbReference>
<protein>
    <recommendedName>
        <fullName evidence="3">Lipase (Class 3)</fullName>
    </recommendedName>
</protein>
<reference evidence="2" key="1">
    <citation type="journal article" date="2019" name="Int. J. Syst. Evol. Microbiol.">
        <title>The Global Catalogue of Microorganisms (GCM) 10K type strain sequencing project: providing services to taxonomists for standard genome sequencing and annotation.</title>
        <authorList>
            <consortium name="The Broad Institute Genomics Platform"/>
            <consortium name="The Broad Institute Genome Sequencing Center for Infectious Disease"/>
            <person name="Wu L."/>
            <person name="Ma J."/>
        </authorList>
    </citation>
    <scope>NUCLEOTIDE SEQUENCE [LARGE SCALE GENOMIC DNA]</scope>
    <source>
        <strain evidence="2">CCUG 56029</strain>
    </source>
</reference>
<gene>
    <name evidence="1" type="ORF">ACFOZ9_13425</name>
</gene>
<dbReference type="Proteomes" id="UP001595998">
    <property type="component" value="Unassembled WGS sequence"/>
</dbReference>
<accession>A0ABV8XRL8</accession>
<proteinExistence type="predicted"/>
<keyword evidence="2" id="KW-1185">Reference proteome</keyword>